<organism evidence="1 2">
    <name type="scientific">Protopolystoma xenopodis</name>
    <dbReference type="NCBI Taxonomy" id="117903"/>
    <lineage>
        <taxon>Eukaryota</taxon>
        <taxon>Metazoa</taxon>
        <taxon>Spiralia</taxon>
        <taxon>Lophotrochozoa</taxon>
        <taxon>Platyhelminthes</taxon>
        <taxon>Monogenea</taxon>
        <taxon>Polyopisthocotylea</taxon>
        <taxon>Polystomatidea</taxon>
        <taxon>Polystomatidae</taxon>
        <taxon>Protopolystoma</taxon>
    </lineage>
</organism>
<accession>A0A448WZY9</accession>
<keyword evidence="2" id="KW-1185">Reference proteome</keyword>
<gene>
    <name evidence="1" type="ORF">PXEA_LOCUS17852</name>
</gene>
<sequence>MSLIGMSECCGDLEIREQCIDDLRHTFTTENDGNAVSMEKRRSMIGKRRSMIGKRRSMIGR</sequence>
<evidence type="ECO:0000313" key="1">
    <source>
        <dbReference type="EMBL" id="VEL24412.1"/>
    </source>
</evidence>
<comment type="caution">
    <text evidence="1">The sequence shown here is derived from an EMBL/GenBank/DDBJ whole genome shotgun (WGS) entry which is preliminary data.</text>
</comment>
<reference evidence="1" key="1">
    <citation type="submission" date="2018-11" db="EMBL/GenBank/DDBJ databases">
        <authorList>
            <consortium name="Pathogen Informatics"/>
        </authorList>
    </citation>
    <scope>NUCLEOTIDE SEQUENCE</scope>
</reference>
<dbReference type="Proteomes" id="UP000784294">
    <property type="component" value="Unassembled WGS sequence"/>
</dbReference>
<dbReference type="EMBL" id="CAAALY010067612">
    <property type="protein sequence ID" value="VEL24412.1"/>
    <property type="molecule type" value="Genomic_DNA"/>
</dbReference>
<protein>
    <submittedName>
        <fullName evidence="1">Uncharacterized protein</fullName>
    </submittedName>
</protein>
<dbReference type="AlphaFoldDB" id="A0A448WZY9"/>
<name>A0A448WZY9_9PLAT</name>
<evidence type="ECO:0000313" key="2">
    <source>
        <dbReference type="Proteomes" id="UP000784294"/>
    </source>
</evidence>
<proteinExistence type="predicted"/>